<organism evidence="2 3">
    <name type="scientific">Pararge aegeria aegeria</name>
    <dbReference type="NCBI Taxonomy" id="348720"/>
    <lineage>
        <taxon>Eukaryota</taxon>
        <taxon>Metazoa</taxon>
        <taxon>Ecdysozoa</taxon>
        <taxon>Arthropoda</taxon>
        <taxon>Hexapoda</taxon>
        <taxon>Insecta</taxon>
        <taxon>Pterygota</taxon>
        <taxon>Neoptera</taxon>
        <taxon>Endopterygota</taxon>
        <taxon>Lepidoptera</taxon>
        <taxon>Glossata</taxon>
        <taxon>Ditrysia</taxon>
        <taxon>Papilionoidea</taxon>
        <taxon>Nymphalidae</taxon>
        <taxon>Satyrinae</taxon>
        <taxon>Satyrini</taxon>
        <taxon>Parargina</taxon>
        <taxon>Pararge</taxon>
    </lineage>
</organism>
<proteinExistence type="predicted"/>
<name>A0A8S4SAJ2_9NEOP</name>
<evidence type="ECO:0000313" key="2">
    <source>
        <dbReference type="EMBL" id="CAH2255410.1"/>
    </source>
</evidence>
<dbReference type="AlphaFoldDB" id="A0A8S4SAJ2"/>
<accession>A0A8S4SAJ2</accession>
<dbReference type="OrthoDB" id="5920083at2759"/>
<protein>
    <submittedName>
        <fullName evidence="2">Jg15430 protein</fullName>
    </submittedName>
</protein>
<sequence>MSLEEREKRHSGHKEQLAREQRYLRRRLAQLRASRDVSRSLSESSMPHAHATRADSLSSLESSSGVSTAERSPSSVSESGPPWTALKLIWSGLAGYYPTDKDVPLSDGVFRCDVA</sequence>
<keyword evidence="3" id="KW-1185">Reference proteome</keyword>
<feature type="compositionally biased region" description="Polar residues" evidence="1">
    <location>
        <begin position="65"/>
        <end position="78"/>
    </location>
</feature>
<feature type="region of interest" description="Disordered" evidence="1">
    <location>
        <begin position="33"/>
        <end position="82"/>
    </location>
</feature>
<comment type="caution">
    <text evidence="2">The sequence shown here is derived from an EMBL/GenBank/DDBJ whole genome shotgun (WGS) entry which is preliminary data.</text>
</comment>
<gene>
    <name evidence="2" type="primary">jg15430</name>
    <name evidence="2" type="ORF">PAEG_LOCUS22801</name>
</gene>
<dbReference type="EMBL" id="CAKXAJ010026090">
    <property type="protein sequence ID" value="CAH2255410.1"/>
    <property type="molecule type" value="Genomic_DNA"/>
</dbReference>
<reference evidence="2" key="1">
    <citation type="submission" date="2022-03" db="EMBL/GenBank/DDBJ databases">
        <authorList>
            <person name="Lindestad O."/>
        </authorList>
    </citation>
    <scope>NUCLEOTIDE SEQUENCE</scope>
</reference>
<dbReference type="Proteomes" id="UP000838756">
    <property type="component" value="Unassembled WGS sequence"/>
</dbReference>
<feature type="region of interest" description="Disordered" evidence="1">
    <location>
        <begin position="1"/>
        <end position="21"/>
    </location>
</feature>
<evidence type="ECO:0000256" key="1">
    <source>
        <dbReference type="SAM" id="MobiDB-lite"/>
    </source>
</evidence>
<evidence type="ECO:0000313" key="3">
    <source>
        <dbReference type="Proteomes" id="UP000838756"/>
    </source>
</evidence>